<dbReference type="eggNOG" id="COG1551">
    <property type="taxonomic scope" value="Bacteria"/>
</dbReference>
<dbReference type="GO" id="GO:1902208">
    <property type="term" value="P:regulation of bacterial-type flagellum assembly"/>
    <property type="evidence" value="ECO:0007669"/>
    <property type="project" value="UniProtKB-UniRule"/>
</dbReference>
<evidence type="ECO:0000256" key="1">
    <source>
        <dbReference type="ARBA" id="ARBA00022490"/>
    </source>
</evidence>
<sequence>MLILARKVNERIIIGDSIEISVVDIRGDQVKLGIEAPRNVKVYRHEVFEAIQEENRAAATSNVTDLPEIDLFAGKKKNPSDKS</sequence>
<keyword evidence="3 5" id="KW-0810">Translation regulation</keyword>
<dbReference type="GO" id="GO:0006109">
    <property type="term" value="P:regulation of carbohydrate metabolic process"/>
    <property type="evidence" value="ECO:0007669"/>
    <property type="project" value="InterPro"/>
</dbReference>
<evidence type="ECO:0000256" key="4">
    <source>
        <dbReference type="ARBA" id="ARBA00022884"/>
    </source>
</evidence>
<dbReference type="KEGG" id="ssm:Spirs_2607"/>
<keyword evidence="4 5" id="KW-0694">RNA-binding</keyword>
<comment type="subcellular location">
    <subcellularLocation>
        <location evidence="5">Cytoplasm</location>
    </subcellularLocation>
</comment>
<dbReference type="AlphaFoldDB" id="E1R4H6"/>
<keyword evidence="1 5" id="KW-0963">Cytoplasm</keyword>
<evidence type="ECO:0000313" key="7">
    <source>
        <dbReference type="Proteomes" id="UP000002318"/>
    </source>
</evidence>
<evidence type="ECO:0000256" key="3">
    <source>
        <dbReference type="ARBA" id="ARBA00022845"/>
    </source>
</evidence>
<evidence type="ECO:0000256" key="5">
    <source>
        <dbReference type="HAMAP-Rule" id="MF_00167"/>
    </source>
</evidence>
<dbReference type="InterPro" id="IPR036107">
    <property type="entry name" value="CsrA_sf"/>
</dbReference>
<keyword evidence="7" id="KW-1185">Reference proteome</keyword>
<dbReference type="InterPro" id="IPR003751">
    <property type="entry name" value="CsrA"/>
</dbReference>
<name>E1R4H6_SEDSS</name>
<dbReference type="SUPFAM" id="SSF117130">
    <property type="entry name" value="CsrA-like"/>
    <property type="match status" value="1"/>
</dbReference>
<comment type="subunit">
    <text evidence="5">Homodimer; the beta-strands of each monomer intercalate to form a hydrophobic core, while the alpha-helices form wings that extend away from the core.</text>
</comment>
<dbReference type="HAMAP" id="MF_00167">
    <property type="entry name" value="CsrA"/>
    <property type="match status" value="1"/>
</dbReference>
<dbReference type="Pfam" id="PF02599">
    <property type="entry name" value="CsrA"/>
    <property type="match status" value="1"/>
</dbReference>
<dbReference type="GO" id="GO:0005829">
    <property type="term" value="C:cytosol"/>
    <property type="evidence" value="ECO:0007669"/>
    <property type="project" value="TreeGrafter"/>
</dbReference>
<dbReference type="GO" id="GO:0044781">
    <property type="term" value="P:bacterial-type flagellum organization"/>
    <property type="evidence" value="ECO:0007669"/>
    <property type="project" value="UniProtKB-KW"/>
</dbReference>
<dbReference type="RefSeq" id="WP_013255179.1">
    <property type="nucleotide sequence ID" value="NC_014364.1"/>
</dbReference>
<dbReference type="PANTHER" id="PTHR34984">
    <property type="entry name" value="CARBON STORAGE REGULATOR"/>
    <property type="match status" value="1"/>
</dbReference>
<dbReference type="HOGENOM" id="CLU_164837_0_0_12"/>
<keyword evidence="2 5" id="KW-0678">Repressor</keyword>
<keyword evidence="5" id="KW-1005">Bacterial flagellum biogenesis</keyword>
<gene>
    <name evidence="5" type="primary">csrA</name>
    <name evidence="6" type="ordered locus">Spirs_2607</name>
</gene>
<dbReference type="STRING" id="573413.Spirs_2607"/>
<dbReference type="OrthoDB" id="9809061at2"/>
<dbReference type="Proteomes" id="UP000002318">
    <property type="component" value="Chromosome"/>
</dbReference>
<dbReference type="GO" id="GO:0045947">
    <property type="term" value="P:negative regulation of translational initiation"/>
    <property type="evidence" value="ECO:0007669"/>
    <property type="project" value="UniProtKB-UniRule"/>
</dbReference>
<comment type="similarity">
    <text evidence="5">Belongs to the CsrA/RsmA family.</text>
</comment>
<organism evidence="6 7">
    <name type="scientific">Sediminispirochaeta smaragdinae (strain DSM 11293 / JCM 15392 / SEBR 4228)</name>
    <name type="common">Spirochaeta smaragdinae</name>
    <dbReference type="NCBI Taxonomy" id="573413"/>
    <lineage>
        <taxon>Bacteria</taxon>
        <taxon>Pseudomonadati</taxon>
        <taxon>Spirochaetota</taxon>
        <taxon>Spirochaetia</taxon>
        <taxon>Spirochaetales</taxon>
        <taxon>Spirochaetaceae</taxon>
        <taxon>Sediminispirochaeta</taxon>
    </lineage>
</organism>
<reference evidence="6 7" key="1">
    <citation type="journal article" date="2010" name="Stand. Genomic Sci.">
        <title>Complete genome sequence of Spirochaeta smaragdinae type strain (SEBR 4228).</title>
        <authorList>
            <person name="Mavromatis K."/>
            <person name="Yasawong M."/>
            <person name="Chertkov O."/>
            <person name="Lapidus A."/>
            <person name="Lucas S."/>
            <person name="Nolan M."/>
            <person name="Del Rio T.G."/>
            <person name="Tice H."/>
            <person name="Cheng J.F."/>
            <person name="Pitluck S."/>
            <person name="Liolios K."/>
            <person name="Ivanova N."/>
            <person name="Tapia R."/>
            <person name="Han C."/>
            <person name="Bruce D."/>
            <person name="Goodwin L."/>
            <person name="Pati A."/>
            <person name="Chen A."/>
            <person name="Palaniappan K."/>
            <person name="Land M."/>
            <person name="Hauser L."/>
            <person name="Chang Y.J."/>
            <person name="Jeffries C.D."/>
            <person name="Detter J.C."/>
            <person name="Rohde M."/>
            <person name="Brambilla E."/>
            <person name="Spring S."/>
            <person name="Goker M."/>
            <person name="Sikorski J."/>
            <person name="Woyke T."/>
            <person name="Bristow J."/>
            <person name="Eisen J.A."/>
            <person name="Markowitz V."/>
            <person name="Hugenholtz P."/>
            <person name="Klenk H.P."/>
            <person name="Kyrpides N.C."/>
        </authorList>
    </citation>
    <scope>NUCLEOTIDE SEQUENCE [LARGE SCALE GENOMIC DNA]</scope>
    <source>
        <strain evidence="7">DSM 11293 / JCM 15392 / SEBR 4228</strain>
    </source>
</reference>
<dbReference type="NCBIfam" id="TIGR00202">
    <property type="entry name" value="csrA"/>
    <property type="match status" value="1"/>
</dbReference>
<accession>E1R4H6</accession>
<dbReference type="NCBIfam" id="NF002469">
    <property type="entry name" value="PRK01712.1"/>
    <property type="match status" value="1"/>
</dbReference>
<evidence type="ECO:0000313" key="6">
    <source>
        <dbReference type="EMBL" id="ADK81717.1"/>
    </source>
</evidence>
<dbReference type="GO" id="GO:0006402">
    <property type="term" value="P:mRNA catabolic process"/>
    <property type="evidence" value="ECO:0007669"/>
    <property type="project" value="InterPro"/>
</dbReference>
<protein>
    <recommendedName>
        <fullName evidence="5">Translational regulator CsrA</fullName>
    </recommendedName>
</protein>
<comment type="function">
    <text evidence="5">A translational regulator that binds mRNA to regulate translation initiation and/or mRNA stability. Usually binds in the 5'-UTR at or near the Shine-Dalgarno sequence preventing ribosome-binding, thus repressing translation. Its main target seems to be the major flagellin gene, while its function is anatagonized by FliW.</text>
</comment>
<dbReference type="EMBL" id="CP002116">
    <property type="protein sequence ID" value="ADK81717.1"/>
    <property type="molecule type" value="Genomic_DNA"/>
</dbReference>
<dbReference type="FunFam" id="2.60.40.4380:FF:000002">
    <property type="entry name" value="Translational regulator CsrA"/>
    <property type="match status" value="1"/>
</dbReference>
<evidence type="ECO:0000256" key="2">
    <source>
        <dbReference type="ARBA" id="ARBA00022491"/>
    </source>
</evidence>
<dbReference type="GO" id="GO:0048027">
    <property type="term" value="F:mRNA 5'-UTR binding"/>
    <property type="evidence" value="ECO:0007669"/>
    <property type="project" value="UniProtKB-UniRule"/>
</dbReference>
<dbReference type="Gene3D" id="2.60.40.4380">
    <property type="entry name" value="Translational regulator CsrA"/>
    <property type="match status" value="1"/>
</dbReference>
<proteinExistence type="inferred from homology"/>
<dbReference type="PANTHER" id="PTHR34984:SF1">
    <property type="entry name" value="CARBON STORAGE REGULATOR"/>
    <property type="match status" value="1"/>
</dbReference>